<name>A0A1H5FAC6_PSEAG</name>
<sequence>MPNRLDKPQKLVYVAAVPAIQARAGYCVTAPVTQSYGGAGASVQPTTTMTYSYVVSDSLAGPGPGGGSWLANRPSGQSSYKIAGYQGDGYSAYRPAQVPVKTCYPTIVGQAGSPARTNAFDNFGWNAGARSVEPIPESGFIAATMPPSPIGVQLGLTGPSPAYYYGEMAHSLVVRHDELTVVERGNVVAGPFTVPPSVAVKVQRTAGVVSYWANGIVLYTSEQASAGEAYGGAMLFSTIDYVDSPSIGEVTIPLSFSGLIPAFASAISESTYDFALAELPALRLTAVLDEVQGVSNFSVELPGLILAVSESAAVSWVRGSLPALSVQAELVNAETTPDSFIGLTAPLTLTASLRDGGSIYFAGDISLALAVSETSSIVKVDALLPIRMGLAVVEPYLPADTADGSDASILADWSSIETALLLIAMESLDVSGQASIVMVLELAGMDSLGVGEHASFGSIVELLAMEQVAVMSHASSARQQALQYAVNYMTGALTSYQDFDFAGFTHSGGRAFAWNANGLYRLGADRDNGEVINALVDFGATDYGDSHVKRAETAFVGVRTDGECYVRLTADDDIERVYRLIGGGNQKRSLLAKGVSSRYWNVRLELTSASFATLDSVELEVGVTQRRSFNRRS</sequence>
<evidence type="ECO:0000313" key="2">
    <source>
        <dbReference type="Proteomes" id="UP000242849"/>
    </source>
</evidence>
<dbReference type="STRING" id="53406.SAMN05421553_3814"/>
<dbReference type="RefSeq" id="WP_139272707.1">
    <property type="nucleotide sequence ID" value="NZ_FNSC01000001.1"/>
</dbReference>
<protein>
    <submittedName>
        <fullName evidence="1">Uncharacterized protein</fullName>
    </submittedName>
</protein>
<dbReference type="Proteomes" id="UP000242849">
    <property type="component" value="Unassembled WGS sequence"/>
</dbReference>
<gene>
    <name evidence="1" type="ORF">SAMN05421553_3814</name>
</gene>
<dbReference type="AlphaFoldDB" id="A0A1H5FAC6"/>
<keyword evidence="2" id="KW-1185">Reference proteome</keyword>
<organism evidence="1 2">
    <name type="scientific">Pseudomonas anguilliseptica</name>
    <dbReference type="NCBI Taxonomy" id="53406"/>
    <lineage>
        <taxon>Bacteria</taxon>
        <taxon>Pseudomonadati</taxon>
        <taxon>Pseudomonadota</taxon>
        <taxon>Gammaproteobacteria</taxon>
        <taxon>Pseudomonadales</taxon>
        <taxon>Pseudomonadaceae</taxon>
        <taxon>Pseudomonas</taxon>
    </lineage>
</organism>
<evidence type="ECO:0000313" key="1">
    <source>
        <dbReference type="EMBL" id="SEE00088.1"/>
    </source>
</evidence>
<dbReference type="OrthoDB" id="6869119at2"/>
<proteinExistence type="predicted"/>
<accession>A0A1H5FAC6</accession>
<reference evidence="2" key="1">
    <citation type="submission" date="2016-10" db="EMBL/GenBank/DDBJ databases">
        <authorList>
            <person name="Varghese N."/>
            <person name="Submissions S."/>
        </authorList>
    </citation>
    <scope>NUCLEOTIDE SEQUENCE [LARGE SCALE GENOMIC DNA]</scope>
    <source>
        <strain evidence="2">DSM 12111</strain>
    </source>
</reference>
<dbReference type="EMBL" id="FNSC01000001">
    <property type="protein sequence ID" value="SEE00088.1"/>
    <property type="molecule type" value="Genomic_DNA"/>
</dbReference>